<dbReference type="AlphaFoldDB" id="A0A518H9H2"/>
<keyword evidence="3" id="KW-1185">Reference proteome</keyword>
<protein>
    <submittedName>
        <fullName evidence="2">Uncharacterized protein</fullName>
    </submittedName>
</protein>
<keyword evidence="1" id="KW-0472">Membrane</keyword>
<dbReference type="EMBL" id="CP036426">
    <property type="protein sequence ID" value="QDV37508.1"/>
    <property type="molecule type" value="Genomic_DNA"/>
</dbReference>
<name>A0A518H9H2_9BACT</name>
<proteinExistence type="predicted"/>
<dbReference type="Proteomes" id="UP000317835">
    <property type="component" value="Chromosome"/>
</dbReference>
<sequence>MSGPSFHRRSGGIVAALAALCLASPGEAEDDPPLPGRSVGMPERIEVILPGPELEAVPRDDRETPIVLRVVRVDPHGSRRRYELEFLGLEPGEYDLTDYLRRKDRSSTADLAPIPVSIRSVLPPGQVEPNAPSRRPTPRPWGYRALVLAVAILWLAGLAYLLFGGRRRRVSASPVAVRPRTLAERLRPLVEGASRGDLDPAGRAELERLLIGYWRRRAGLEGIDPARAVAILREHDEAGPVFRSLEDWLHRPPGPSQENIDIIELLKPYRDLPADTLEPVGSPDAAGKGA</sequence>
<keyword evidence="1" id="KW-1133">Transmembrane helix</keyword>
<accession>A0A518H9H2</accession>
<dbReference type="OrthoDB" id="287102at2"/>
<evidence type="ECO:0000313" key="2">
    <source>
        <dbReference type="EMBL" id="QDV37508.1"/>
    </source>
</evidence>
<gene>
    <name evidence="2" type="ORF">ElP_54480</name>
</gene>
<dbReference type="RefSeq" id="WP_145275417.1">
    <property type="nucleotide sequence ID" value="NZ_CP036426.1"/>
</dbReference>
<keyword evidence="1" id="KW-0812">Transmembrane</keyword>
<feature type="transmembrane region" description="Helical" evidence="1">
    <location>
        <begin position="141"/>
        <end position="163"/>
    </location>
</feature>
<evidence type="ECO:0000313" key="3">
    <source>
        <dbReference type="Proteomes" id="UP000317835"/>
    </source>
</evidence>
<organism evidence="2 3">
    <name type="scientific">Tautonia plasticadhaerens</name>
    <dbReference type="NCBI Taxonomy" id="2527974"/>
    <lineage>
        <taxon>Bacteria</taxon>
        <taxon>Pseudomonadati</taxon>
        <taxon>Planctomycetota</taxon>
        <taxon>Planctomycetia</taxon>
        <taxon>Isosphaerales</taxon>
        <taxon>Isosphaeraceae</taxon>
        <taxon>Tautonia</taxon>
    </lineage>
</organism>
<evidence type="ECO:0000256" key="1">
    <source>
        <dbReference type="SAM" id="Phobius"/>
    </source>
</evidence>
<reference evidence="2 3" key="1">
    <citation type="submission" date="2019-02" db="EMBL/GenBank/DDBJ databases">
        <title>Deep-cultivation of Planctomycetes and their phenomic and genomic characterization uncovers novel biology.</title>
        <authorList>
            <person name="Wiegand S."/>
            <person name="Jogler M."/>
            <person name="Boedeker C."/>
            <person name="Pinto D."/>
            <person name="Vollmers J."/>
            <person name="Rivas-Marin E."/>
            <person name="Kohn T."/>
            <person name="Peeters S.H."/>
            <person name="Heuer A."/>
            <person name="Rast P."/>
            <person name="Oberbeckmann S."/>
            <person name="Bunk B."/>
            <person name="Jeske O."/>
            <person name="Meyerdierks A."/>
            <person name="Storesund J.E."/>
            <person name="Kallscheuer N."/>
            <person name="Luecker S."/>
            <person name="Lage O.M."/>
            <person name="Pohl T."/>
            <person name="Merkel B.J."/>
            <person name="Hornburger P."/>
            <person name="Mueller R.-W."/>
            <person name="Bruemmer F."/>
            <person name="Labrenz M."/>
            <person name="Spormann A.M."/>
            <person name="Op den Camp H."/>
            <person name="Overmann J."/>
            <person name="Amann R."/>
            <person name="Jetten M.S.M."/>
            <person name="Mascher T."/>
            <person name="Medema M.H."/>
            <person name="Devos D.P."/>
            <person name="Kaster A.-K."/>
            <person name="Ovreas L."/>
            <person name="Rohde M."/>
            <person name="Galperin M.Y."/>
            <person name="Jogler C."/>
        </authorList>
    </citation>
    <scope>NUCLEOTIDE SEQUENCE [LARGE SCALE GENOMIC DNA]</scope>
    <source>
        <strain evidence="2 3">ElP</strain>
    </source>
</reference>
<dbReference type="KEGG" id="tpla:ElP_54480"/>